<dbReference type="PANTHER" id="PTHR43649">
    <property type="entry name" value="ARABINOSE-BINDING PROTEIN-RELATED"/>
    <property type="match status" value="1"/>
</dbReference>
<dbReference type="RefSeq" id="WP_082062083.1">
    <property type="nucleotide sequence ID" value="NZ_JYJB01000008.1"/>
</dbReference>
<dbReference type="OrthoDB" id="2060074at2"/>
<evidence type="ECO:0000256" key="1">
    <source>
        <dbReference type="SAM" id="SignalP"/>
    </source>
</evidence>
<dbReference type="PANTHER" id="PTHR43649:SF12">
    <property type="entry name" value="DIACETYLCHITOBIOSE BINDING PROTEIN DASA"/>
    <property type="match status" value="1"/>
</dbReference>
<feature type="chain" id="PRO_5038987731" evidence="1">
    <location>
        <begin position="23"/>
        <end position="454"/>
    </location>
</feature>
<keyword evidence="3" id="KW-1185">Reference proteome</keyword>
<dbReference type="EMBL" id="JYJB01000008">
    <property type="protein sequence ID" value="KJL47858.1"/>
    <property type="molecule type" value="Genomic_DNA"/>
</dbReference>
<proteinExistence type="predicted"/>
<sequence>MMQRRWRSTLAGSAMVALAATAFTGCSLNGGGGGDGGEQIELTLWTHEFAPLQDSMQKKWIPEFEKANPNIKIKMTSVPLAGAVSYDSKLLSTLSSGAGPDVWDMGSWNFPSFQEQGLLAPIDPAAFGYDDDTDLVGAYDPASLKELSYDDKLYGMFSEFDTLATYYNTDVFAEAGIPELPADKPVSWEEIGEIGSKLHQEEGGAVTRTGYQFGFFANFKDAQWYSQNFYTLLRQYGQDDVYVDGKPAGDTEAVRSTLQLFSDFVYKYKAYDPTFLNNWFADVPDGRAAMVSAGTWYAGAALANNPDFKFKVVPNPVVDPDNPDTYKDISYFWGWAVNSHADDAHQAAAQKFLAFILGKKGETAQADYWFNELGYLQPSTAYLESDEFAAAIEKAPYLQTFIDALSNYQVSPPQHVYDEAGAAIVAAIDAVIYDRATPEDAAAELQAALERIDG</sequence>
<evidence type="ECO:0000313" key="2">
    <source>
        <dbReference type="EMBL" id="KJL47858.1"/>
    </source>
</evidence>
<dbReference type="PATRIC" id="fig|273678.4.peg.1484"/>
<dbReference type="Gene3D" id="3.40.190.10">
    <property type="entry name" value="Periplasmic binding protein-like II"/>
    <property type="match status" value="1"/>
</dbReference>
<reference evidence="2 3" key="1">
    <citation type="submission" date="2015-02" db="EMBL/GenBank/DDBJ databases">
        <title>Draft genome sequences of ten Microbacterium spp. with emphasis on heavy metal contaminated environments.</title>
        <authorList>
            <person name="Corretto E."/>
        </authorList>
    </citation>
    <scope>NUCLEOTIDE SEQUENCE [LARGE SCALE GENOMIC DNA]</scope>
    <source>
        <strain evidence="2 3">SA35</strain>
    </source>
</reference>
<dbReference type="InterPro" id="IPR050490">
    <property type="entry name" value="Bact_solute-bd_prot1"/>
</dbReference>
<dbReference type="SUPFAM" id="SSF53850">
    <property type="entry name" value="Periplasmic binding protein-like II"/>
    <property type="match status" value="1"/>
</dbReference>
<evidence type="ECO:0000313" key="3">
    <source>
        <dbReference type="Proteomes" id="UP000033900"/>
    </source>
</evidence>
<dbReference type="Pfam" id="PF01547">
    <property type="entry name" value="SBP_bac_1"/>
    <property type="match status" value="1"/>
</dbReference>
<dbReference type="InterPro" id="IPR006059">
    <property type="entry name" value="SBP"/>
</dbReference>
<keyword evidence="1" id="KW-0732">Signal</keyword>
<dbReference type="PROSITE" id="PS51257">
    <property type="entry name" value="PROKAR_LIPOPROTEIN"/>
    <property type="match status" value="1"/>
</dbReference>
<feature type="signal peptide" evidence="1">
    <location>
        <begin position="1"/>
        <end position="22"/>
    </location>
</feature>
<name>A0A0M2HTT0_9MICO</name>
<protein>
    <submittedName>
        <fullName evidence="2">Putative arabinose-binding protein</fullName>
    </submittedName>
</protein>
<dbReference type="Proteomes" id="UP000033900">
    <property type="component" value="Unassembled WGS sequence"/>
</dbReference>
<accession>A0A0M2HTT0</accession>
<organism evidence="2 3">
    <name type="scientific">Microbacterium hydrocarbonoxydans</name>
    <dbReference type="NCBI Taxonomy" id="273678"/>
    <lineage>
        <taxon>Bacteria</taxon>
        <taxon>Bacillati</taxon>
        <taxon>Actinomycetota</taxon>
        <taxon>Actinomycetes</taxon>
        <taxon>Micrococcales</taxon>
        <taxon>Microbacteriaceae</taxon>
        <taxon>Microbacterium</taxon>
    </lineage>
</organism>
<dbReference type="AlphaFoldDB" id="A0A0M2HTT0"/>
<comment type="caution">
    <text evidence="2">The sequence shown here is derived from an EMBL/GenBank/DDBJ whole genome shotgun (WGS) entry which is preliminary data.</text>
</comment>
<dbReference type="STRING" id="273678.RS84_01486"/>
<gene>
    <name evidence="2" type="primary">araN_3</name>
    <name evidence="2" type="ORF">RS84_01486</name>
</gene>